<sequence>MVTVSPDGQMRTWCAAPGKSKLVPRSSRTATPSDMTVKHRLARTVRVAAAGTAAEALDGASETWMASGPTATAGSGESRRNNTEETAADMSRTTARTGTPRVA</sequence>
<reference evidence="2 3" key="1">
    <citation type="journal article" date="2019" name="Int. J. Syst. Evol. Microbiol.">
        <title>The Global Catalogue of Microorganisms (GCM) 10K type strain sequencing project: providing services to taxonomists for standard genome sequencing and annotation.</title>
        <authorList>
            <consortium name="The Broad Institute Genomics Platform"/>
            <consortium name="The Broad Institute Genome Sequencing Center for Infectious Disease"/>
            <person name="Wu L."/>
            <person name="Ma J."/>
        </authorList>
    </citation>
    <scope>NUCLEOTIDE SEQUENCE [LARGE SCALE GENOMIC DNA]</scope>
    <source>
        <strain evidence="2 3">JCM 7356</strain>
    </source>
</reference>
<gene>
    <name evidence="2" type="ORF">GCM10010430_71660</name>
</gene>
<accession>A0ABN3EWU6</accession>
<feature type="region of interest" description="Disordered" evidence="1">
    <location>
        <begin position="60"/>
        <end position="103"/>
    </location>
</feature>
<evidence type="ECO:0000313" key="2">
    <source>
        <dbReference type="EMBL" id="GAA2275438.1"/>
    </source>
</evidence>
<comment type="caution">
    <text evidence="2">The sequence shown here is derived from an EMBL/GenBank/DDBJ whole genome shotgun (WGS) entry which is preliminary data.</text>
</comment>
<keyword evidence="3" id="KW-1185">Reference proteome</keyword>
<evidence type="ECO:0000313" key="3">
    <source>
        <dbReference type="Proteomes" id="UP001500305"/>
    </source>
</evidence>
<organism evidence="2 3">
    <name type="scientific">Kitasatospora cystarginea</name>
    <dbReference type="NCBI Taxonomy" id="58350"/>
    <lineage>
        <taxon>Bacteria</taxon>
        <taxon>Bacillati</taxon>
        <taxon>Actinomycetota</taxon>
        <taxon>Actinomycetes</taxon>
        <taxon>Kitasatosporales</taxon>
        <taxon>Streptomycetaceae</taxon>
        <taxon>Kitasatospora</taxon>
    </lineage>
</organism>
<dbReference type="Proteomes" id="UP001500305">
    <property type="component" value="Unassembled WGS sequence"/>
</dbReference>
<proteinExistence type="predicted"/>
<dbReference type="EMBL" id="BAAATR010000052">
    <property type="protein sequence ID" value="GAA2275438.1"/>
    <property type="molecule type" value="Genomic_DNA"/>
</dbReference>
<protein>
    <submittedName>
        <fullName evidence="2">Uncharacterized protein</fullName>
    </submittedName>
</protein>
<evidence type="ECO:0000256" key="1">
    <source>
        <dbReference type="SAM" id="MobiDB-lite"/>
    </source>
</evidence>
<name>A0ABN3EWU6_9ACTN</name>